<dbReference type="Gene3D" id="3.90.660.10">
    <property type="match status" value="1"/>
</dbReference>
<dbReference type="Pfam" id="PF09011">
    <property type="entry name" value="HMG_box_2"/>
    <property type="match status" value="1"/>
</dbReference>
<dbReference type="GO" id="GO:0003677">
    <property type="term" value="F:DNA binding"/>
    <property type="evidence" value="ECO:0007669"/>
    <property type="project" value="UniProtKB-UniRule"/>
</dbReference>
<keyword evidence="4" id="KW-0238">DNA-binding</keyword>
<dbReference type="PROSITE" id="PS50934">
    <property type="entry name" value="SWIRM"/>
    <property type="match status" value="1"/>
</dbReference>
<dbReference type="InterPro" id="IPR009057">
    <property type="entry name" value="Homeodomain-like_sf"/>
</dbReference>
<dbReference type="Proteomes" id="UP000522262">
    <property type="component" value="Unassembled WGS sequence"/>
</dbReference>
<feature type="region of interest" description="Disordered" evidence="5">
    <location>
        <begin position="713"/>
        <end position="744"/>
    </location>
</feature>
<comment type="similarity">
    <text evidence="2">Belongs to the STXBP/unc-18/SEC1 family.</text>
</comment>
<dbReference type="GO" id="GO:0016192">
    <property type="term" value="P:vesicle-mediated transport"/>
    <property type="evidence" value="ECO:0007669"/>
    <property type="project" value="InterPro"/>
</dbReference>
<dbReference type="InterPro" id="IPR036188">
    <property type="entry name" value="FAD/NAD-bd_sf"/>
</dbReference>
<dbReference type="InterPro" id="IPR001619">
    <property type="entry name" value="Sec1-like"/>
</dbReference>
<dbReference type="InterPro" id="IPR043127">
    <property type="entry name" value="Sec-1-like_dom3a"/>
</dbReference>
<dbReference type="FunFam" id="3.50.50.60:FF:000249">
    <property type="entry name" value="Lysine-specific histone demethylase Aof2"/>
    <property type="match status" value="1"/>
</dbReference>
<dbReference type="GO" id="GO:0003682">
    <property type="term" value="F:chromatin binding"/>
    <property type="evidence" value="ECO:0007669"/>
    <property type="project" value="TreeGrafter"/>
</dbReference>
<dbReference type="Pfam" id="PF01593">
    <property type="entry name" value="Amino_oxidase"/>
    <property type="match status" value="2"/>
</dbReference>
<dbReference type="EMBL" id="JAAOAM010000202">
    <property type="protein sequence ID" value="KAF5539603.1"/>
    <property type="molecule type" value="Genomic_DNA"/>
</dbReference>
<keyword evidence="8" id="KW-0489">Methyltransferase</keyword>
<dbReference type="SUPFAM" id="SSF54373">
    <property type="entry name" value="FAD-linked reductases, C-terminal domain"/>
    <property type="match status" value="1"/>
</dbReference>
<keyword evidence="9" id="KW-1185">Reference proteome</keyword>
<dbReference type="SUPFAM" id="SSF47095">
    <property type="entry name" value="HMG-box"/>
    <property type="match status" value="1"/>
</dbReference>
<dbReference type="GO" id="GO:0016491">
    <property type="term" value="F:oxidoreductase activity"/>
    <property type="evidence" value="ECO:0007669"/>
    <property type="project" value="UniProtKB-KW"/>
</dbReference>
<evidence type="ECO:0000256" key="5">
    <source>
        <dbReference type="SAM" id="MobiDB-lite"/>
    </source>
</evidence>
<keyword evidence="4" id="KW-0539">Nucleus</keyword>
<dbReference type="SMART" id="SM00398">
    <property type="entry name" value="HMG"/>
    <property type="match status" value="1"/>
</dbReference>
<evidence type="ECO:0000259" key="7">
    <source>
        <dbReference type="PROSITE" id="PS50934"/>
    </source>
</evidence>
<dbReference type="SUPFAM" id="SSF46689">
    <property type="entry name" value="Homeodomain-like"/>
    <property type="match status" value="1"/>
</dbReference>
<dbReference type="InterPro" id="IPR007526">
    <property type="entry name" value="SWIRM"/>
</dbReference>
<feature type="region of interest" description="Disordered" evidence="5">
    <location>
        <begin position="769"/>
        <end position="798"/>
    </location>
</feature>
<proteinExistence type="inferred from homology"/>
<dbReference type="InterPro" id="IPR036388">
    <property type="entry name" value="WH-like_DNA-bd_sf"/>
</dbReference>
<feature type="domain" description="SWIRM" evidence="7">
    <location>
        <begin position="893"/>
        <end position="987"/>
    </location>
</feature>
<dbReference type="Pfam" id="PF04433">
    <property type="entry name" value="SWIRM"/>
    <property type="match status" value="1"/>
</dbReference>
<dbReference type="InterPro" id="IPR043154">
    <property type="entry name" value="Sec-1-like_dom1"/>
</dbReference>
<evidence type="ECO:0000256" key="2">
    <source>
        <dbReference type="ARBA" id="ARBA00009884"/>
    </source>
</evidence>
<dbReference type="GO" id="GO:0050660">
    <property type="term" value="F:flavin adenine dinucleotide binding"/>
    <property type="evidence" value="ECO:0007669"/>
    <property type="project" value="TreeGrafter"/>
</dbReference>
<dbReference type="InterPro" id="IPR009071">
    <property type="entry name" value="HMG_box_dom"/>
</dbReference>
<evidence type="ECO:0000259" key="6">
    <source>
        <dbReference type="PROSITE" id="PS50118"/>
    </source>
</evidence>
<keyword evidence="3" id="KW-0560">Oxidoreductase</keyword>
<dbReference type="InterPro" id="IPR036910">
    <property type="entry name" value="HMG_box_dom_sf"/>
</dbReference>
<evidence type="ECO:0000256" key="3">
    <source>
        <dbReference type="ARBA" id="ARBA00023002"/>
    </source>
</evidence>
<feature type="DNA-binding region" description="HMG box" evidence="4">
    <location>
        <begin position="1638"/>
        <end position="1715"/>
    </location>
</feature>
<evidence type="ECO:0000313" key="9">
    <source>
        <dbReference type="Proteomes" id="UP000522262"/>
    </source>
</evidence>
<evidence type="ECO:0000256" key="1">
    <source>
        <dbReference type="ARBA" id="ARBA00005995"/>
    </source>
</evidence>
<dbReference type="Gene3D" id="1.10.10.10">
    <property type="entry name" value="Winged helix-like DNA-binding domain superfamily/Winged helix DNA-binding domain"/>
    <property type="match status" value="1"/>
</dbReference>
<feature type="region of interest" description="Disordered" evidence="5">
    <location>
        <begin position="1685"/>
        <end position="1704"/>
    </location>
</feature>
<dbReference type="GO" id="GO:0032259">
    <property type="term" value="P:methylation"/>
    <property type="evidence" value="ECO:0007669"/>
    <property type="project" value="UniProtKB-KW"/>
</dbReference>
<comment type="caution">
    <text evidence="8">The sequence shown here is derived from an EMBL/GenBank/DDBJ whole genome shotgun (WGS) entry which is preliminary data.</text>
</comment>
<keyword evidence="8" id="KW-0808">Transferase</keyword>
<dbReference type="InterPro" id="IPR027482">
    <property type="entry name" value="Sec1-like_dom2"/>
</dbReference>
<feature type="compositionally biased region" description="Polar residues" evidence="5">
    <location>
        <begin position="814"/>
        <end position="835"/>
    </location>
</feature>
<feature type="region of interest" description="Disordered" evidence="5">
    <location>
        <begin position="1739"/>
        <end position="1770"/>
    </location>
</feature>
<dbReference type="SUPFAM" id="SSF56815">
    <property type="entry name" value="Sec1/munc18-like (SM) proteins"/>
    <property type="match status" value="1"/>
</dbReference>
<feature type="domain" description="HMG box" evidence="6">
    <location>
        <begin position="1638"/>
        <end position="1715"/>
    </location>
</feature>
<reference evidence="8 9" key="1">
    <citation type="submission" date="2020-05" db="EMBL/GenBank/DDBJ databases">
        <title>Identification and distribution of gene clusters putatively required for synthesis of sphingolipid metabolism inhibitors in phylogenetically diverse species of the filamentous fungus Fusarium.</title>
        <authorList>
            <person name="Kim H.-S."/>
            <person name="Busman M."/>
            <person name="Brown D.W."/>
            <person name="Divon H."/>
            <person name="Uhlig S."/>
            <person name="Proctor R.H."/>
        </authorList>
    </citation>
    <scope>NUCLEOTIDE SEQUENCE [LARGE SCALE GENOMIC DNA]</scope>
    <source>
        <strain evidence="8 9">NRRL 53147</strain>
    </source>
</reference>
<dbReference type="Gene3D" id="1.25.40.850">
    <property type="match status" value="1"/>
</dbReference>
<evidence type="ECO:0000313" key="8">
    <source>
        <dbReference type="EMBL" id="KAF5539603.1"/>
    </source>
</evidence>
<organism evidence="8 9">
    <name type="scientific">Fusarium mexicanum</name>
    <dbReference type="NCBI Taxonomy" id="751941"/>
    <lineage>
        <taxon>Eukaryota</taxon>
        <taxon>Fungi</taxon>
        <taxon>Dikarya</taxon>
        <taxon>Ascomycota</taxon>
        <taxon>Pezizomycotina</taxon>
        <taxon>Sordariomycetes</taxon>
        <taxon>Hypocreomycetidae</taxon>
        <taxon>Hypocreales</taxon>
        <taxon>Nectriaceae</taxon>
        <taxon>Fusarium</taxon>
        <taxon>Fusarium fujikuroi species complex</taxon>
    </lineage>
</organism>
<dbReference type="InterPro" id="IPR002937">
    <property type="entry name" value="Amino_oxidase"/>
</dbReference>
<dbReference type="Gene3D" id="3.40.50.2060">
    <property type="match status" value="1"/>
</dbReference>
<dbReference type="PANTHER" id="PTHR10742">
    <property type="entry name" value="FLAVIN MONOAMINE OXIDASE"/>
    <property type="match status" value="1"/>
</dbReference>
<dbReference type="PROSITE" id="PS50118">
    <property type="entry name" value="HMG_BOX_2"/>
    <property type="match status" value="1"/>
</dbReference>
<evidence type="ECO:0000256" key="4">
    <source>
        <dbReference type="PROSITE-ProRule" id="PRU00267"/>
    </source>
</evidence>
<dbReference type="Gene3D" id="3.50.50.60">
    <property type="entry name" value="FAD/NAD(P)-binding domain"/>
    <property type="match status" value="2"/>
</dbReference>
<dbReference type="InterPro" id="IPR050281">
    <property type="entry name" value="Flavin_monoamine_oxidase"/>
</dbReference>
<dbReference type="InterPro" id="IPR043155">
    <property type="entry name" value="VPS33_dom3b"/>
</dbReference>
<dbReference type="Gene3D" id="3.90.830.10">
    <property type="entry name" value="Syntaxin Binding Protein 1, Chain A, domain 2"/>
    <property type="match status" value="1"/>
</dbReference>
<dbReference type="Pfam" id="PF00995">
    <property type="entry name" value="Sec1"/>
    <property type="match status" value="1"/>
</dbReference>
<name>A0A8H5MSY1_9HYPO</name>
<dbReference type="SUPFAM" id="SSF51905">
    <property type="entry name" value="FAD/NAD(P)-binding domain"/>
    <property type="match status" value="1"/>
</dbReference>
<dbReference type="Gene3D" id="3.40.50.1910">
    <property type="match status" value="1"/>
</dbReference>
<dbReference type="GO" id="GO:0008168">
    <property type="term" value="F:methyltransferase activity"/>
    <property type="evidence" value="ECO:0007669"/>
    <property type="project" value="UniProtKB-KW"/>
</dbReference>
<gene>
    <name evidence="8" type="ORF">FMEXI_8800</name>
</gene>
<dbReference type="GO" id="GO:0005634">
    <property type="term" value="C:nucleus"/>
    <property type="evidence" value="ECO:0007669"/>
    <property type="project" value="UniProtKB-UniRule"/>
</dbReference>
<dbReference type="Gene3D" id="1.10.30.10">
    <property type="entry name" value="High mobility group box domain"/>
    <property type="match status" value="1"/>
</dbReference>
<dbReference type="GO" id="GO:0010468">
    <property type="term" value="P:regulation of gene expression"/>
    <property type="evidence" value="ECO:0007669"/>
    <property type="project" value="UniProtKB-ARBA"/>
</dbReference>
<dbReference type="InterPro" id="IPR036045">
    <property type="entry name" value="Sec1-like_sf"/>
</dbReference>
<dbReference type="PANTHER" id="PTHR10742:SF386">
    <property type="entry name" value="LYSINE-SPECIFIC HISTONE DEMETHYLASE 1A"/>
    <property type="match status" value="1"/>
</dbReference>
<feature type="region of interest" description="Disordered" evidence="5">
    <location>
        <begin position="814"/>
        <end position="847"/>
    </location>
</feature>
<comment type="similarity">
    <text evidence="1">Belongs to the flavin monoamine oxidase family.</text>
</comment>
<accession>A0A8H5MSY1</accession>
<dbReference type="GO" id="GO:0006338">
    <property type="term" value="P:chromatin remodeling"/>
    <property type="evidence" value="ECO:0007669"/>
    <property type="project" value="TreeGrafter"/>
</dbReference>
<sequence>MAPRIEFNVEQIRNKARKDLLYLLEGVRGKKNVVLDQSLVGPIGTIVKVAVLQEYGVDKFFILENDNADTSQRNAVFISRGECGRHAEAVAAQIKRIQRESQTGHDFHIFWVPRRTLVSDKLLEEAGVLGDVNIAELPLSFFPLEKDVLSLELDDSFRDLYLSKDVTPNFLMAKALMEIQRNHGLFPRVIGKGDNAKRVADLLSRMRQELLAGEDTSETNKIGLTPSTTNESVIVIDREVDFVTPLLTQLTYEGLIDEVFEIHNNQTKVDTTVVGAPAQASAATSQSRKRTIQLDSSDKLYEQLRDANFAIVGSLLNKVARRLQKVQSDYESKHKTKTIAELKDFVSQLPGYQQEQQSARIHTGLAEEIIKHTRTDQFKGLLEVQQNLAAGADPSSQFDGIEELIARDAPIAQTLRLLCIYSCISGGIRPKEFDQFRRLILEGYGYQHLLTLSNLEKLQLFLSKSSPLAGMIPIPGNNAGPTGSKTNYTYLRKQLRLIVDEVQEDDPNDISYVYSGYAPLSIRLVQCILQKQYLLSVTKGNSANAAGALPGVSTQGWQGFDEAVKHVRGQTFYEHQKGEDKAVKARALLSGSGNKQTVFVVFVGGITFTEIAALRFIAKQEEAIVQRIEIEKKHVAGPEFSLVLSHNATFLISFGSEQYSSFRQTVAAAISDRPIPFETNAVMGSDFGQSFRKGIGIRKRDLDDKDAIDSLTPSDTIVMSNPAGRISPPITPDVVSMPQSRQTSTEIASEIAPEIVVWTEDMDIDNASHVESEDELSSIKSYTEEGPPQNDDDPTPFRVSTVEDVIGSLPSNLTELSDLSSIPSTVSSKATTPTPVDTDGAQEEDQDQDLAIDDQPQSHQQSPSHDAERYNFNIRPKASVPTDMSAYQYASECVLAAESSRLNPYALHPEEYHLLRHHISYTQVTTYLNIRNGIIRLWFKHPWIGVARLEAVGCANARWFDAASVCYDWLVRRGYINYGCVRLSETETDDTVAPVVKRQKTIAVIGAGISGLGCARQLEGLFRQFADRFHERGEPAPRVVVLEGRARVGGRVYSREFQTKPKENSPAFEGKRHTAEMGGMIITGFDRGNPINILLRGQLGLPYHALTADTTIYDSNGRAVDPVRDQLVEKLYNDCLDRVSEYKHKNQLAKLVEGRRDLIEEGRDSPGDGSKTMFQEEEAAAALQDAPSVAQQNAPAKVNLIPVSSDKLTGRVHMEPGTPATTKASDKAKLMGWTIRDSADGENIDLTSAVNEDGATLGSVLDNAISQYKQIVGLNAQDHRLINWHIANLEYSNATSLHNLSLPLWDIDAGNEWEGSHTMVVGGYQSVARGLVHCPSSLDLKTKFPVKSISYHTGEGMASAAIECEDGSVVDADAVVCTIPLGVLKQNNIVFNPPLPSWKTDVVERLGFGILNKVVLVYDKIFWDHDRHIFGVLRESSNRLSTSQKDYAANRGRFFQWFNVSNTTGLPCLIALMAGEAGFETEHSSNDSLVAEATEVLRSVFGQDVPYPVEAMVTRWGSDRFARGSYSSAAPGMQSEDYDVMARPVGNLFFAGEHTIGTHPATVHGAYLSGLRAASEVLETLIGPIEVPTPLILPRDSVLLRKRKEPAQDQQPARLQAYENEIQTYIQSKLGGRPSRPAKVAGNAYILYSKDLFDVARKKCEENRKPGKGGRAVPNEVRIMTSKMWRDASSEERKPYEDQATEQKRGYAEAVQAWTRATERWDQEAAALRTAYEKENPFGTAKIAEIPHESSSKHRRTRHVSYAEDSDMGF</sequence>
<protein>
    <submittedName>
        <fullName evidence="8">Lysine-specific histone demethylase 1</fullName>
    </submittedName>
</protein>